<accession>A0A1A9N6H8</accession>
<dbReference type="RefSeq" id="WP_064270350.1">
    <property type="nucleotide sequence ID" value="NZ_LXJZ01000198.1"/>
</dbReference>
<reference evidence="4 5" key="1">
    <citation type="submission" date="2016-04" db="EMBL/GenBank/DDBJ databases">
        <title>Reclassification of Paraburkholderia panaciterrae (Farh et al. 2015) Dobritsa &amp; Samadpour 2016 as a later homotypic synonym of Paraburkholderia ginsengiterrae (Farh et al. 2015) Dobritsa &amp; Samadpour 2016.</title>
        <authorList>
            <person name="Dobritsa A.P."/>
            <person name="Kutumbaka K."/>
            <person name="Samadpour M."/>
        </authorList>
    </citation>
    <scope>NUCLEOTIDE SEQUENCE [LARGE SCALE GENOMIC DNA]</scope>
    <source>
        <strain evidence="3 5">DCY85</strain>
        <strain evidence="2 4">DCY85-1</strain>
    </source>
</reference>
<dbReference type="InterPro" id="IPR022002">
    <property type="entry name" value="ChsH2_Znr"/>
</dbReference>
<dbReference type="Pfam" id="PF12172">
    <property type="entry name" value="zf-ChsH2"/>
    <property type="match status" value="1"/>
</dbReference>
<dbReference type="EMBL" id="LXKA01000221">
    <property type="protein sequence ID" value="OAJ60988.1"/>
    <property type="molecule type" value="Genomic_DNA"/>
</dbReference>
<dbReference type="Proteomes" id="UP000077961">
    <property type="component" value="Unassembled WGS sequence"/>
</dbReference>
<comment type="caution">
    <text evidence="3">The sequence shown here is derived from an EMBL/GenBank/DDBJ whole genome shotgun (WGS) entry which is preliminary data.</text>
</comment>
<evidence type="ECO:0000313" key="5">
    <source>
        <dbReference type="Proteomes" id="UP000078116"/>
    </source>
</evidence>
<dbReference type="EMBL" id="LXJZ01000198">
    <property type="protein sequence ID" value="OAJ54802.1"/>
    <property type="molecule type" value="Genomic_DNA"/>
</dbReference>
<dbReference type="OrthoDB" id="9033662at2"/>
<evidence type="ECO:0000313" key="4">
    <source>
        <dbReference type="Proteomes" id="UP000077961"/>
    </source>
</evidence>
<keyword evidence="4" id="KW-1185">Reference proteome</keyword>
<protein>
    <recommendedName>
        <fullName evidence="1">ChsH2 rubredoxin-like zinc ribbon domain-containing protein</fullName>
    </recommendedName>
</protein>
<evidence type="ECO:0000313" key="3">
    <source>
        <dbReference type="EMBL" id="OAJ60988.1"/>
    </source>
</evidence>
<dbReference type="Proteomes" id="UP000078116">
    <property type="component" value="Unassembled WGS sequence"/>
</dbReference>
<evidence type="ECO:0000259" key="1">
    <source>
        <dbReference type="Pfam" id="PF12172"/>
    </source>
</evidence>
<name>A0A1A9N6H8_9BURK</name>
<sequence>MTLKVFQCTQCGLALFPARYFCPACGGGQWRDCAVEHGTVAESTVVRHRVGTHGDGDVRLASVVTSAGPIVIARLEDALRSGDAVSLDVDDTGRVIGRAF</sequence>
<dbReference type="AlphaFoldDB" id="A0A1A9N6H8"/>
<gene>
    <name evidence="2" type="ORF">A6V36_08110</name>
    <name evidence="3" type="ORF">A6V37_02440</name>
</gene>
<evidence type="ECO:0000313" key="2">
    <source>
        <dbReference type="EMBL" id="OAJ54802.1"/>
    </source>
</evidence>
<dbReference type="SUPFAM" id="SSF50249">
    <property type="entry name" value="Nucleic acid-binding proteins"/>
    <property type="match status" value="1"/>
</dbReference>
<dbReference type="STRING" id="1462993.A6V36_08110"/>
<feature type="domain" description="ChsH2 rubredoxin-like zinc ribbon" evidence="1">
    <location>
        <begin position="7"/>
        <end position="30"/>
    </location>
</feature>
<organism evidence="3 5">
    <name type="scientific">Paraburkholderia ginsengiterrae</name>
    <dbReference type="NCBI Taxonomy" id="1462993"/>
    <lineage>
        <taxon>Bacteria</taxon>
        <taxon>Pseudomonadati</taxon>
        <taxon>Pseudomonadota</taxon>
        <taxon>Betaproteobacteria</taxon>
        <taxon>Burkholderiales</taxon>
        <taxon>Burkholderiaceae</taxon>
        <taxon>Paraburkholderia</taxon>
    </lineage>
</organism>
<proteinExistence type="predicted"/>
<dbReference type="InterPro" id="IPR012340">
    <property type="entry name" value="NA-bd_OB-fold"/>
</dbReference>